<sequence length="636" mass="65372">MPKPRSSPAPVETRLAWHERALRFVAVALPFGLALTRAAGSGQWRDDLPALRDLGLLAVGVGGGASTPLTQALGLLPLGPRTFRAALGGAIALGVASILLFGLARRLLRAHGAGPTLASALAALGTLTAALSPVFQREATVGGGAMIAVALALGTLLAGTSALRAEGALAVRGAVLFGALAGATLAESPPAAFAAVFAVLATPIAERLPFGNTAGIEPSPIPSRKLVAVSFASMAVVALLLLVPLVVRPLAPRAFADVGRALSAADLTGFDVAGPRLSSLAAWAREVGVASLLIALGGAIVSLLAPGARGLVAPLVAFVAFDTLIPARAFAALYADPMTPVRALAVAALAVCSALGVCAVTHKLLELRLPMAKSGAVLVVVFHVTLVALSSEEAGYVADRGKQLAAEEWTDGALGRLEPSSAILVRSPALAFRLWAARLLRGERPDVLIVPERLLHRGRVALSLLAVDPEIEPLLRDYALAGQPSEYALSKLADVRPLHAEIERSWPRRLVSHLTVDGCWLEYAPQPLGPSDRKLSTTASLQPIRRVMAAIAAPIVPDTATSTVVAGTLRDQSAVLSMLGEHDAAQAFLDEVGRLAPGEVGLTGASIKHVILAKAMMVAANARAPRRPGISASRAP</sequence>
<feature type="transmembrane region" description="Helical" evidence="1">
    <location>
        <begin position="21"/>
        <end position="39"/>
    </location>
</feature>
<keyword evidence="1" id="KW-0812">Transmembrane</keyword>
<evidence type="ECO:0000256" key="1">
    <source>
        <dbReference type="SAM" id="Phobius"/>
    </source>
</evidence>
<comment type="caution">
    <text evidence="2">The sequence shown here is derived from an EMBL/GenBank/DDBJ whole genome shotgun (WGS) entry which is preliminary data.</text>
</comment>
<dbReference type="RefSeq" id="WP_136926843.1">
    <property type="nucleotide sequence ID" value="NZ_SSMQ01000001.1"/>
</dbReference>
<dbReference type="OrthoDB" id="5488978at2"/>
<gene>
    <name evidence="2" type="ORF">E8A74_00250</name>
</gene>
<reference evidence="2 3" key="1">
    <citation type="submission" date="2019-04" db="EMBL/GenBank/DDBJ databases">
        <authorList>
            <person name="Li Y."/>
            <person name="Wang J."/>
        </authorList>
    </citation>
    <scope>NUCLEOTIDE SEQUENCE [LARGE SCALE GENOMIC DNA]</scope>
    <source>
        <strain evidence="2 3">DSM 14668</strain>
    </source>
</reference>
<accession>A0A4U1JKD3</accession>
<feature type="transmembrane region" description="Helical" evidence="1">
    <location>
        <begin position="311"/>
        <end position="331"/>
    </location>
</feature>
<feature type="transmembrane region" description="Helical" evidence="1">
    <location>
        <begin position="83"/>
        <end position="104"/>
    </location>
</feature>
<keyword evidence="3" id="KW-1185">Reference proteome</keyword>
<evidence type="ECO:0000313" key="3">
    <source>
        <dbReference type="Proteomes" id="UP000309215"/>
    </source>
</evidence>
<feature type="transmembrane region" description="Helical" evidence="1">
    <location>
        <begin position="116"/>
        <end position="135"/>
    </location>
</feature>
<proteinExistence type="predicted"/>
<organism evidence="2 3">
    <name type="scientific">Polyangium fumosum</name>
    <dbReference type="NCBI Taxonomy" id="889272"/>
    <lineage>
        <taxon>Bacteria</taxon>
        <taxon>Pseudomonadati</taxon>
        <taxon>Myxococcota</taxon>
        <taxon>Polyangia</taxon>
        <taxon>Polyangiales</taxon>
        <taxon>Polyangiaceae</taxon>
        <taxon>Polyangium</taxon>
    </lineage>
</organism>
<feature type="transmembrane region" description="Helical" evidence="1">
    <location>
        <begin position="141"/>
        <end position="163"/>
    </location>
</feature>
<dbReference type="Proteomes" id="UP000309215">
    <property type="component" value="Unassembled WGS sequence"/>
</dbReference>
<dbReference type="EMBL" id="SSMQ01000001">
    <property type="protein sequence ID" value="TKD13027.1"/>
    <property type="molecule type" value="Genomic_DNA"/>
</dbReference>
<protein>
    <submittedName>
        <fullName evidence="2">Uncharacterized protein</fullName>
    </submittedName>
</protein>
<dbReference type="AlphaFoldDB" id="A0A4U1JKD3"/>
<keyword evidence="1" id="KW-1133">Transmembrane helix</keyword>
<keyword evidence="1" id="KW-0472">Membrane</keyword>
<name>A0A4U1JKD3_9BACT</name>
<feature type="transmembrane region" description="Helical" evidence="1">
    <location>
        <begin position="226"/>
        <end position="247"/>
    </location>
</feature>
<feature type="transmembrane region" description="Helical" evidence="1">
    <location>
        <begin position="175"/>
        <end position="200"/>
    </location>
</feature>
<evidence type="ECO:0000313" key="2">
    <source>
        <dbReference type="EMBL" id="TKD13027.1"/>
    </source>
</evidence>
<feature type="transmembrane region" description="Helical" evidence="1">
    <location>
        <begin position="343"/>
        <end position="365"/>
    </location>
</feature>
<feature type="transmembrane region" description="Helical" evidence="1">
    <location>
        <begin position="287"/>
        <end position="305"/>
    </location>
</feature>